<comment type="caution">
    <text evidence="8">The sequence shown here is derived from an EMBL/GenBank/DDBJ whole genome shotgun (WGS) entry which is preliminary data.</text>
</comment>
<feature type="domain" description="Phosphatidic acid phosphatase type 2/haloperoxidase" evidence="7">
    <location>
        <begin position="383"/>
        <end position="533"/>
    </location>
</feature>
<dbReference type="Proteomes" id="UP000193411">
    <property type="component" value="Unassembled WGS sequence"/>
</dbReference>
<evidence type="ECO:0000313" key="9">
    <source>
        <dbReference type="Proteomes" id="UP000193411"/>
    </source>
</evidence>
<sequence>MIPSTPSSPATQRSPSPSPSPSPLPSPLPPRPLPSPSRPLSHAGNPSATIMTIASHSRSHSNVTLVDAAPPSSSKPTTPEDPDPEPQSPWTWWFARVLLPHLLPPLVSLGVILVVFPLTFLAGPSLSALAKIIISVGLALQLCYACLHIASAGSFRTPRYQPLGPSPSRSQISTPARTLALAAVYVLRTLLPVLSWLTLFSLLKHMPADRMAPVDTTSLPWADTWLVGRPAYEYFAPASDRDASIPVDVVAWFTYGVWHFVSPVACCLVLGFVGVRRVRKQLDARTVQEAAVDQEGVEIVWDCPPRSSFDHQVEMHTMTSPDATDVDSDSDDTLSEVIVVSNVPPAPQPLPPVTPRILVRKATTLTARLATALSSSTLIPILAPIHTFLTCFGCMNLCGVMIQYVYPTAPPWYNQHFGYVVPANPLAVHGDPAGLSRIDTLLGAPIYKRVFASSPVVFGAWPSLHAGFATMCALAVASSLWSNRGRVWNAAVAVAGVAYVGLVWWATMYLRHHFLVDVVAGSAIAFAMYVCVGWAKARRVLAGKVGNDSPASWAEDDVDEVEAAQEAAMMATGLWAVPARDDGRQRRGTGVSDVTLV</sequence>
<dbReference type="GO" id="GO:0016020">
    <property type="term" value="C:membrane"/>
    <property type="evidence" value="ECO:0007669"/>
    <property type="project" value="UniProtKB-SubCell"/>
</dbReference>
<protein>
    <recommendedName>
        <fullName evidence="7">Phosphatidic acid phosphatase type 2/haloperoxidase domain-containing protein</fullName>
    </recommendedName>
</protein>
<reference evidence="8 9" key="1">
    <citation type="submission" date="2016-07" db="EMBL/GenBank/DDBJ databases">
        <title>Pervasive Adenine N6-methylation of Active Genes in Fungi.</title>
        <authorList>
            <consortium name="DOE Joint Genome Institute"/>
            <person name="Mondo S.J."/>
            <person name="Dannebaum R.O."/>
            <person name="Kuo R.C."/>
            <person name="Labutti K."/>
            <person name="Haridas S."/>
            <person name="Kuo A."/>
            <person name="Salamov A."/>
            <person name="Ahrendt S.R."/>
            <person name="Lipzen A."/>
            <person name="Sullivan W."/>
            <person name="Andreopoulos W.B."/>
            <person name="Clum A."/>
            <person name="Lindquist E."/>
            <person name="Daum C."/>
            <person name="Ramamoorthy G.K."/>
            <person name="Gryganskyi A."/>
            <person name="Culley D."/>
            <person name="Magnuson J.K."/>
            <person name="James T.Y."/>
            <person name="O'Malley M.A."/>
            <person name="Stajich J.E."/>
            <person name="Spatafora J.W."/>
            <person name="Visel A."/>
            <person name="Grigoriev I.V."/>
        </authorList>
    </citation>
    <scope>NUCLEOTIDE SEQUENCE [LARGE SCALE GENOMIC DNA]</scope>
    <source>
        <strain evidence="8 9">PL171</strain>
    </source>
</reference>
<evidence type="ECO:0000313" key="8">
    <source>
        <dbReference type="EMBL" id="ORZ31042.1"/>
    </source>
</evidence>
<dbReference type="PANTHER" id="PTHR31310:SF7">
    <property type="entry name" value="PA-PHOSPHATASE RELATED-FAMILY PROTEIN DDB_G0268928"/>
    <property type="match status" value="1"/>
</dbReference>
<feature type="transmembrane region" description="Helical" evidence="6">
    <location>
        <begin position="458"/>
        <end position="480"/>
    </location>
</feature>
<feature type="transmembrane region" description="Helical" evidence="6">
    <location>
        <begin position="378"/>
        <end position="406"/>
    </location>
</feature>
<feature type="transmembrane region" description="Helical" evidence="6">
    <location>
        <begin position="128"/>
        <end position="150"/>
    </location>
</feature>
<dbReference type="Gene3D" id="1.20.144.10">
    <property type="entry name" value="Phosphatidic acid phosphatase type 2/haloperoxidase"/>
    <property type="match status" value="1"/>
</dbReference>
<feature type="transmembrane region" description="Helical" evidence="6">
    <location>
        <begin position="179"/>
        <end position="203"/>
    </location>
</feature>
<keyword evidence="3 6" id="KW-1133">Transmembrane helix</keyword>
<dbReference type="InterPro" id="IPR036938">
    <property type="entry name" value="PAP2/HPO_sf"/>
</dbReference>
<dbReference type="SMART" id="SM00014">
    <property type="entry name" value="acidPPc"/>
    <property type="match status" value="1"/>
</dbReference>
<evidence type="ECO:0000256" key="1">
    <source>
        <dbReference type="ARBA" id="ARBA00004141"/>
    </source>
</evidence>
<evidence type="ECO:0000256" key="5">
    <source>
        <dbReference type="SAM" id="MobiDB-lite"/>
    </source>
</evidence>
<feature type="region of interest" description="Disordered" evidence="5">
    <location>
        <begin position="61"/>
        <end position="86"/>
    </location>
</feature>
<dbReference type="InterPro" id="IPR052185">
    <property type="entry name" value="IPC_Synthase-Related"/>
</dbReference>
<dbReference type="AlphaFoldDB" id="A0A1Y2HDA8"/>
<keyword evidence="4 6" id="KW-0472">Membrane</keyword>
<dbReference type="OrthoDB" id="5784at2759"/>
<dbReference type="Pfam" id="PF14378">
    <property type="entry name" value="PAP2_3"/>
    <property type="match status" value="1"/>
</dbReference>
<dbReference type="STRING" id="765915.A0A1Y2HDA8"/>
<evidence type="ECO:0000256" key="2">
    <source>
        <dbReference type="ARBA" id="ARBA00022692"/>
    </source>
</evidence>
<gene>
    <name evidence="8" type="ORF">BCR44DRAFT_66839</name>
</gene>
<proteinExistence type="predicted"/>
<feature type="compositionally biased region" description="Low complexity" evidence="5">
    <location>
        <begin position="1"/>
        <end position="15"/>
    </location>
</feature>
<dbReference type="EMBL" id="MCFL01000069">
    <property type="protein sequence ID" value="ORZ31042.1"/>
    <property type="molecule type" value="Genomic_DNA"/>
</dbReference>
<feature type="transmembrane region" description="Helical" evidence="6">
    <location>
        <begin position="102"/>
        <end position="122"/>
    </location>
</feature>
<dbReference type="SUPFAM" id="SSF48317">
    <property type="entry name" value="Acid phosphatase/Vanadium-dependent haloperoxidase"/>
    <property type="match status" value="1"/>
</dbReference>
<accession>A0A1Y2HDA8</accession>
<feature type="transmembrane region" description="Helical" evidence="6">
    <location>
        <begin position="513"/>
        <end position="535"/>
    </location>
</feature>
<dbReference type="PANTHER" id="PTHR31310">
    <property type="match status" value="1"/>
</dbReference>
<evidence type="ECO:0000256" key="4">
    <source>
        <dbReference type="ARBA" id="ARBA00023136"/>
    </source>
</evidence>
<name>A0A1Y2HDA8_9FUNG</name>
<dbReference type="InterPro" id="IPR026841">
    <property type="entry name" value="Aur1/Ipt1"/>
</dbReference>
<comment type="subcellular location">
    <subcellularLocation>
        <location evidence="1">Membrane</location>
        <topology evidence="1">Multi-pass membrane protein</topology>
    </subcellularLocation>
</comment>
<feature type="region of interest" description="Disordered" evidence="5">
    <location>
        <begin position="1"/>
        <end position="49"/>
    </location>
</feature>
<dbReference type="CDD" id="cd03386">
    <property type="entry name" value="PAP2_Aur1_like"/>
    <property type="match status" value="1"/>
</dbReference>
<evidence type="ECO:0000256" key="6">
    <source>
        <dbReference type="SAM" id="Phobius"/>
    </source>
</evidence>
<evidence type="ECO:0000256" key="3">
    <source>
        <dbReference type="ARBA" id="ARBA00022989"/>
    </source>
</evidence>
<keyword evidence="9" id="KW-1185">Reference proteome</keyword>
<feature type="transmembrane region" description="Helical" evidence="6">
    <location>
        <begin position="487"/>
        <end position="507"/>
    </location>
</feature>
<feature type="transmembrane region" description="Helical" evidence="6">
    <location>
        <begin position="252"/>
        <end position="275"/>
    </location>
</feature>
<dbReference type="InterPro" id="IPR000326">
    <property type="entry name" value="PAP2/HPO"/>
</dbReference>
<evidence type="ECO:0000259" key="7">
    <source>
        <dbReference type="SMART" id="SM00014"/>
    </source>
</evidence>
<organism evidence="8 9">
    <name type="scientific">Catenaria anguillulae PL171</name>
    <dbReference type="NCBI Taxonomy" id="765915"/>
    <lineage>
        <taxon>Eukaryota</taxon>
        <taxon>Fungi</taxon>
        <taxon>Fungi incertae sedis</taxon>
        <taxon>Blastocladiomycota</taxon>
        <taxon>Blastocladiomycetes</taxon>
        <taxon>Blastocladiales</taxon>
        <taxon>Catenariaceae</taxon>
        <taxon>Catenaria</taxon>
    </lineage>
</organism>
<feature type="compositionally biased region" description="Pro residues" evidence="5">
    <location>
        <begin position="16"/>
        <end position="37"/>
    </location>
</feature>
<keyword evidence="2 6" id="KW-0812">Transmembrane</keyword>